<comment type="caution">
    <text evidence="4">The sequence shown here is derived from an EMBL/GenBank/DDBJ whole genome shotgun (WGS) entry which is preliminary data.</text>
</comment>
<dbReference type="InterPro" id="IPR000644">
    <property type="entry name" value="CBS_dom"/>
</dbReference>
<sequence length="144" mass="15933">MRIGDVLRAKSSHEVLTISPDAGVRELIASLAEHNIGALIVSRDGGTTLAGIVSERDVVRHLHHDGTVINNTVGAIMTEDVETCDEDTVVDELMKIMTERRIRHVPVVHDGNLIGIISIGDVVKHRIDQLEFERDQLDSYVHRS</sequence>
<dbReference type="InterPro" id="IPR046342">
    <property type="entry name" value="CBS_dom_sf"/>
</dbReference>
<feature type="domain" description="CBS" evidence="3">
    <location>
        <begin position="11"/>
        <end position="68"/>
    </location>
</feature>
<gene>
    <name evidence="4" type="ORF">GON03_01345</name>
</gene>
<evidence type="ECO:0000313" key="4">
    <source>
        <dbReference type="EMBL" id="MVQ47807.1"/>
    </source>
</evidence>
<dbReference type="Gene3D" id="3.10.580.10">
    <property type="entry name" value="CBS-domain"/>
    <property type="match status" value="1"/>
</dbReference>
<organism evidence="4 5">
    <name type="scientific">Nocardioides agri</name>
    <dbReference type="NCBI Taxonomy" id="2682843"/>
    <lineage>
        <taxon>Bacteria</taxon>
        <taxon>Bacillati</taxon>
        <taxon>Actinomycetota</taxon>
        <taxon>Actinomycetes</taxon>
        <taxon>Propionibacteriales</taxon>
        <taxon>Nocardioidaceae</taxon>
        <taxon>Nocardioides</taxon>
    </lineage>
</organism>
<name>A0A6L6XM30_9ACTN</name>
<evidence type="ECO:0000256" key="2">
    <source>
        <dbReference type="PROSITE-ProRule" id="PRU00703"/>
    </source>
</evidence>
<dbReference type="SUPFAM" id="SSF54631">
    <property type="entry name" value="CBS-domain pair"/>
    <property type="match status" value="1"/>
</dbReference>
<dbReference type="PANTHER" id="PTHR43080">
    <property type="entry name" value="CBS DOMAIN-CONTAINING PROTEIN CBSX3, MITOCHONDRIAL"/>
    <property type="match status" value="1"/>
</dbReference>
<evidence type="ECO:0000259" key="3">
    <source>
        <dbReference type="PROSITE" id="PS51371"/>
    </source>
</evidence>
<proteinExistence type="predicted"/>
<dbReference type="InterPro" id="IPR044725">
    <property type="entry name" value="CBSX3_CBS_dom"/>
</dbReference>
<keyword evidence="5" id="KW-1185">Reference proteome</keyword>
<feature type="domain" description="CBS" evidence="3">
    <location>
        <begin position="77"/>
        <end position="132"/>
    </location>
</feature>
<dbReference type="RefSeq" id="WP_157339904.1">
    <property type="nucleotide sequence ID" value="NZ_WSEK01000003.1"/>
</dbReference>
<dbReference type="SMART" id="SM00116">
    <property type="entry name" value="CBS"/>
    <property type="match status" value="2"/>
</dbReference>
<dbReference type="PROSITE" id="PS51371">
    <property type="entry name" value="CBS"/>
    <property type="match status" value="2"/>
</dbReference>
<dbReference type="InterPro" id="IPR051257">
    <property type="entry name" value="Diverse_CBS-Domain"/>
</dbReference>
<dbReference type="CDD" id="cd04623">
    <property type="entry name" value="CBS_pair_bac_euk"/>
    <property type="match status" value="1"/>
</dbReference>
<accession>A0A6L6XM30</accession>
<dbReference type="PANTHER" id="PTHR43080:SF2">
    <property type="entry name" value="CBS DOMAIN-CONTAINING PROTEIN"/>
    <property type="match status" value="1"/>
</dbReference>
<keyword evidence="1 2" id="KW-0129">CBS domain</keyword>
<protein>
    <submittedName>
        <fullName evidence="4">CBS domain-containing protein</fullName>
    </submittedName>
</protein>
<dbReference type="AlphaFoldDB" id="A0A6L6XM30"/>
<evidence type="ECO:0000256" key="1">
    <source>
        <dbReference type="ARBA" id="ARBA00023122"/>
    </source>
</evidence>
<dbReference type="EMBL" id="WSEK01000003">
    <property type="protein sequence ID" value="MVQ47807.1"/>
    <property type="molecule type" value="Genomic_DNA"/>
</dbReference>
<dbReference type="Pfam" id="PF00571">
    <property type="entry name" value="CBS"/>
    <property type="match status" value="2"/>
</dbReference>
<reference evidence="4 5" key="1">
    <citation type="submission" date="2019-12" db="EMBL/GenBank/DDBJ databases">
        <authorList>
            <person name="Huq M.A."/>
        </authorList>
    </citation>
    <scope>NUCLEOTIDE SEQUENCE [LARGE SCALE GENOMIC DNA]</scope>
    <source>
        <strain evidence="4 5">MAH-18</strain>
    </source>
</reference>
<evidence type="ECO:0000313" key="5">
    <source>
        <dbReference type="Proteomes" id="UP000473525"/>
    </source>
</evidence>
<dbReference type="Proteomes" id="UP000473525">
    <property type="component" value="Unassembled WGS sequence"/>
</dbReference>